<organism evidence="1 2">
    <name type="scientific">Coniosporium uncinatum</name>
    <dbReference type="NCBI Taxonomy" id="93489"/>
    <lineage>
        <taxon>Eukaryota</taxon>
        <taxon>Fungi</taxon>
        <taxon>Dikarya</taxon>
        <taxon>Ascomycota</taxon>
        <taxon>Pezizomycotina</taxon>
        <taxon>Dothideomycetes</taxon>
        <taxon>Dothideomycetes incertae sedis</taxon>
        <taxon>Coniosporium</taxon>
    </lineage>
</organism>
<comment type="caution">
    <text evidence="1">The sequence shown here is derived from an EMBL/GenBank/DDBJ whole genome shotgun (WGS) entry which is preliminary data.</text>
</comment>
<proteinExistence type="predicted"/>
<reference evidence="1" key="1">
    <citation type="submission" date="2024-09" db="EMBL/GenBank/DDBJ databases">
        <title>Black Yeasts Isolated from many extreme environments.</title>
        <authorList>
            <person name="Coleine C."/>
            <person name="Stajich J.E."/>
            <person name="Selbmann L."/>
        </authorList>
    </citation>
    <scope>NUCLEOTIDE SEQUENCE</scope>
    <source>
        <strain evidence="1">CCFEE 5737</strain>
    </source>
</reference>
<protein>
    <submittedName>
        <fullName evidence="1">Uncharacterized protein</fullName>
    </submittedName>
</protein>
<evidence type="ECO:0000313" key="2">
    <source>
        <dbReference type="Proteomes" id="UP001186974"/>
    </source>
</evidence>
<sequence>AMETQSQLPQRPRAQRACVICHKKKVKCDIDLVTGGRCTNCERDDYECQPRERKRKRFTLSPSPPVRTQHERRKSSVNGLQQPAVSATEPFGYTVPGPESISTETTVATQVAGPVKVSLSEQPSPNISYLGRSEYISADLPVDQGGEAVPQYLKGPSEKDIETLHLQQVFDLPPRPLRESILDSFWKRCWPWTPIVERAWVEGKTHDQVSPLLMQAMLLAGSRVSPTPSAQSIAAECYRKAKTLFYLGAEKDPITILVSTCLLFWMNPEGPEHISIDTSGFWLRLA</sequence>
<keyword evidence="2" id="KW-1185">Reference proteome</keyword>
<dbReference type="Proteomes" id="UP001186974">
    <property type="component" value="Unassembled WGS sequence"/>
</dbReference>
<dbReference type="EMBL" id="JAWDJW010012340">
    <property type="protein sequence ID" value="KAK3044162.1"/>
    <property type="molecule type" value="Genomic_DNA"/>
</dbReference>
<gene>
    <name evidence="1" type="ORF">LTS18_002016</name>
</gene>
<name>A0ACC3CST3_9PEZI</name>
<evidence type="ECO:0000313" key="1">
    <source>
        <dbReference type="EMBL" id="KAK3044162.1"/>
    </source>
</evidence>
<accession>A0ACC3CST3</accession>
<feature type="non-terminal residue" evidence="1">
    <location>
        <position position="1"/>
    </location>
</feature>
<feature type="non-terminal residue" evidence="1">
    <location>
        <position position="286"/>
    </location>
</feature>